<accession>A0ABM4B544</accession>
<dbReference type="SUPFAM" id="SSF48452">
    <property type="entry name" value="TPR-like"/>
    <property type="match status" value="1"/>
</dbReference>
<gene>
    <name evidence="3" type="primary">LOC101241042</name>
</gene>
<dbReference type="InterPro" id="IPR019734">
    <property type="entry name" value="TPR_rpt"/>
</dbReference>
<dbReference type="RefSeq" id="XP_065643955.1">
    <property type="nucleotide sequence ID" value="XM_065787883.1"/>
</dbReference>
<keyword evidence="1" id="KW-0802">TPR repeat</keyword>
<keyword evidence="2" id="KW-1185">Reference proteome</keyword>
<sequence>MKFYLHFNLKNDGLISAVVQVSDNCCSDIKTCIQLICIQLQKERNLLIEASSLDIFFKKKLLSSDVSLSSLSCGADLYVEINTDRVSKNKITYDKSIVSKSKNGNEIKETENLAKSSQRCSELKTLQLKAEKLVEKKRCDLAVALYKEMIEIDKNSVDGILGVAYIYFKAHRYADAIPLFLKIVNQEPSNFTVLIDYSVSLIKIGDCQKAINVLSHGINDMKRSKDIKILIHEANVALASALELKGELQHAFQLYLTVAQMTEKQHIDALIGYARVGFKLNQVSLEDVFLVLLNAIVRKKDDNGVKKLFAEMIQENGGYSALVSQMQDAKSDPTAVVYIASIVREFGALNKCKDLLEHAFALAPSSVDIALLLTHVYENLCLFNDGLNFAMKYFNEKHDRQVLRRVDLSPVSQVIKLLESQNFDDLKGFILLKLSQINGDKQSLLKGNMADIELQLLALYFTVVKICFMMGNLDCVLLFVKLLDPLFNANENLHKTLIKNEQAYYSCISKIYNTCPPPLIRLSPLEISAADQKLIFAVGESHVLPLAWRNLKYNDLDYVIHPVLVTGIKIWHLRKDSMFYTRSNFDNALKMIPDGSTCFFLLGEIDCREGVRSAMEKCCYDSVEQCVNFLAGLYVQKLLHLAKSKKLKIFVHPIVPTLKETFFNVRLLNECLKRELKKHVSRLIWLDFVDELIGENDSLKEEYDFDGVHLHPSYIKLLENCLQSSSTK</sequence>
<name>A0ABM4B544_HYDVU</name>
<dbReference type="Gene3D" id="1.25.40.10">
    <property type="entry name" value="Tetratricopeptide repeat domain"/>
    <property type="match status" value="1"/>
</dbReference>
<evidence type="ECO:0000313" key="3">
    <source>
        <dbReference type="RefSeq" id="XP_065643955.1"/>
    </source>
</evidence>
<evidence type="ECO:0000313" key="2">
    <source>
        <dbReference type="Proteomes" id="UP001652625"/>
    </source>
</evidence>
<dbReference type="Proteomes" id="UP001652625">
    <property type="component" value="Chromosome 01"/>
</dbReference>
<dbReference type="SMART" id="SM00028">
    <property type="entry name" value="TPR"/>
    <property type="match status" value="3"/>
</dbReference>
<dbReference type="GeneID" id="101241042"/>
<dbReference type="SUPFAM" id="SSF52266">
    <property type="entry name" value="SGNH hydrolase"/>
    <property type="match status" value="1"/>
</dbReference>
<organism evidence="2 3">
    <name type="scientific">Hydra vulgaris</name>
    <name type="common">Hydra</name>
    <name type="synonym">Hydra attenuata</name>
    <dbReference type="NCBI Taxonomy" id="6087"/>
    <lineage>
        <taxon>Eukaryota</taxon>
        <taxon>Metazoa</taxon>
        <taxon>Cnidaria</taxon>
        <taxon>Hydrozoa</taxon>
        <taxon>Hydroidolina</taxon>
        <taxon>Anthoathecata</taxon>
        <taxon>Aplanulata</taxon>
        <taxon>Hydridae</taxon>
        <taxon>Hydra</taxon>
    </lineage>
</organism>
<reference evidence="2" key="1">
    <citation type="submission" date="2025-05" db="UniProtKB">
        <authorList>
            <consortium name="RefSeq"/>
        </authorList>
    </citation>
    <scope>NUCLEOTIDE SEQUENCE [LARGE SCALE GENOMIC DNA]</scope>
</reference>
<proteinExistence type="predicted"/>
<dbReference type="InterPro" id="IPR011990">
    <property type="entry name" value="TPR-like_helical_dom_sf"/>
</dbReference>
<reference evidence="3" key="2">
    <citation type="submission" date="2025-08" db="UniProtKB">
        <authorList>
            <consortium name="RefSeq"/>
        </authorList>
    </citation>
    <scope>IDENTIFICATION</scope>
</reference>
<protein>
    <submittedName>
        <fullName evidence="3">Uncharacterized protein LOC101241042</fullName>
    </submittedName>
</protein>
<evidence type="ECO:0000256" key="1">
    <source>
        <dbReference type="PROSITE-ProRule" id="PRU00339"/>
    </source>
</evidence>
<feature type="repeat" description="TPR" evidence="1">
    <location>
        <begin position="157"/>
        <end position="190"/>
    </location>
</feature>
<dbReference type="PROSITE" id="PS50005">
    <property type="entry name" value="TPR"/>
    <property type="match status" value="1"/>
</dbReference>